<sequence>MDNKIHNEPSTVIAENGQVLVDGPDGVAVSLTPDAAVETSERLLQAAVEAQGQMLGEARVEKERAARKAL</sequence>
<reference evidence="1 2" key="1">
    <citation type="submission" date="2018-04" db="EMBL/GenBank/DDBJ databases">
        <title>Genomic Encyclopedia of Type Strains, Phase III (KMG-III): the genomes of soil and plant-associated and newly described type strains.</title>
        <authorList>
            <person name="Whitman W."/>
        </authorList>
    </citation>
    <scope>NUCLEOTIDE SEQUENCE [LARGE SCALE GENOMIC DNA]</scope>
    <source>
        <strain evidence="1 2">MA101b</strain>
    </source>
</reference>
<evidence type="ECO:0000313" key="1">
    <source>
        <dbReference type="EMBL" id="PTQ60458.1"/>
    </source>
</evidence>
<dbReference type="Proteomes" id="UP000244189">
    <property type="component" value="Unassembled WGS sequence"/>
</dbReference>
<organism evidence="1 2">
    <name type="scientific">Sphingomonas aurantiaca</name>
    <dbReference type="NCBI Taxonomy" id="185949"/>
    <lineage>
        <taxon>Bacteria</taxon>
        <taxon>Pseudomonadati</taxon>
        <taxon>Pseudomonadota</taxon>
        <taxon>Alphaproteobacteria</taxon>
        <taxon>Sphingomonadales</taxon>
        <taxon>Sphingomonadaceae</taxon>
        <taxon>Sphingomonas</taxon>
    </lineage>
</organism>
<accession>A0A2T5GMF5</accession>
<protein>
    <submittedName>
        <fullName evidence="1">Uncharacterized protein</fullName>
    </submittedName>
</protein>
<gene>
    <name evidence="1" type="ORF">C8J26_2170</name>
</gene>
<dbReference type="AlphaFoldDB" id="A0A2T5GMF5"/>
<name>A0A2T5GMF5_9SPHN</name>
<dbReference type="RefSeq" id="WP_056416684.1">
    <property type="nucleotide sequence ID" value="NZ_JAPZPS010000002.1"/>
</dbReference>
<evidence type="ECO:0000313" key="2">
    <source>
        <dbReference type="Proteomes" id="UP000244189"/>
    </source>
</evidence>
<dbReference type="EMBL" id="QAOG01000003">
    <property type="protein sequence ID" value="PTQ60458.1"/>
    <property type="molecule type" value="Genomic_DNA"/>
</dbReference>
<keyword evidence="2" id="KW-1185">Reference proteome</keyword>
<proteinExistence type="predicted"/>
<comment type="caution">
    <text evidence="1">The sequence shown here is derived from an EMBL/GenBank/DDBJ whole genome shotgun (WGS) entry which is preliminary data.</text>
</comment>